<reference evidence="1 2" key="2">
    <citation type="submission" date="2008-08" db="EMBL/GenBank/DDBJ databases">
        <authorList>
            <person name="Fulton L."/>
            <person name="Clifton S."/>
            <person name="Fulton B."/>
            <person name="Xu J."/>
            <person name="Minx P."/>
            <person name="Pepin K.H."/>
            <person name="Johnson M."/>
            <person name="Bhonagiri V."/>
            <person name="Nash W.E."/>
            <person name="Mardis E.R."/>
            <person name="Wilson R.K."/>
        </authorList>
    </citation>
    <scope>NUCLEOTIDE SEQUENCE [LARGE SCALE GENOMIC DNA]</scope>
    <source>
        <strain evidence="1 2">ATCC 29176</strain>
    </source>
</reference>
<proteinExistence type="predicted"/>
<keyword evidence="2" id="KW-1185">Reference proteome</keyword>
<accession>B5CQD9</accession>
<dbReference type="EMBL" id="ABOU02000037">
    <property type="protein sequence ID" value="EDY32502.1"/>
    <property type="molecule type" value="Genomic_DNA"/>
</dbReference>
<evidence type="ECO:0000313" key="2">
    <source>
        <dbReference type="Proteomes" id="UP000003254"/>
    </source>
</evidence>
<reference evidence="1 2" key="1">
    <citation type="submission" date="2008-08" db="EMBL/GenBank/DDBJ databases">
        <title>Draft genome sequence of Ruminococcus lactaris ATCC 29176.</title>
        <authorList>
            <person name="Sudarsanam P."/>
            <person name="Ley R."/>
            <person name="Guruge J."/>
            <person name="Turnbaugh P.J."/>
            <person name="Mahowald M."/>
            <person name="Liep D."/>
            <person name="Gordon J."/>
        </authorList>
    </citation>
    <scope>NUCLEOTIDE SEQUENCE [LARGE SCALE GENOMIC DNA]</scope>
    <source>
        <strain evidence="1 2">ATCC 29176</strain>
    </source>
</reference>
<protein>
    <submittedName>
        <fullName evidence="1">Uncharacterized protein</fullName>
    </submittedName>
</protein>
<dbReference type="AlphaFoldDB" id="B5CQD9"/>
<name>B5CQD9_9FIRM</name>
<dbReference type="Proteomes" id="UP000003254">
    <property type="component" value="Unassembled WGS sequence"/>
</dbReference>
<evidence type="ECO:0000313" key="1">
    <source>
        <dbReference type="EMBL" id="EDY32502.1"/>
    </source>
</evidence>
<comment type="caution">
    <text evidence="1">The sequence shown here is derived from an EMBL/GenBank/DDBJ whole genome shotgun (WGS) entry which is preliminary data.</text>
</comment>
<gene>
    <name evidence="1" type="ORF">RUMLAC_01684</name>
</gene>
<organism evidence="1 2">
    <name type="scientific">[Ruminococcus] lactaris ATCC 29176</name>
    <dbReference type="NCBI Taxonomy" id="471875"/>
    <lineage>
        <taxon>Bacteria</taxon>
        <taxon>Bacillati</taxon>
        <taxon>Bacillota</taxon>
        <taxon>Clostridia</taxon>
        <taxon>Lachnospirales</taxon>
        <taxon>Lachnospiraceae</taxon>
        <taxon>Mediterraneibacter</taxon>
    </lineage>
</organism>
<dbReference type="HOGENOM" id="CLU_3140349_0_0_9"/>
<sequence>MPGYKDWIDAIDIKVDYFSAFMKAWIAFNAWYNFSGEVTGKMTRNVIGN</sequence>